<name>A0A0L6V409_9BASI</name>
<evidence type="ECO:0000256" key="1">
    <source>
        <dbReference type="SAM" id="Phobius"/>
    </source>
</evidence>
<proteinExistence type="predicted"/>
<evidence type="ECO:0000313" key="3">
    <source>
        <dbReference type="Proteomes" id="UP000037035"/>
    </source>
</evidence>
<reference evidence="2 3" key="1">
    <citation type="submission" date="2015-08" db="EMBL/GenBank/DDBJ databases">
        <title>Next Generation Sequencing and Analysis of the Genome of Puccinia sorghi L Schw, the Causal Agent of Maize Common Rust.</title>
        <authorList>
            <person name="Rochi L."/>
            <person name="Burguener G."/>
            <person name="Darino M."/>
            <person name="Turjanski A."/>
            <person name="Kreff E."/>
            <person name="Dieguez M.J."/>
            <person name="Sacco F."/>
        </authorList>
    </citation>
    <scope>NUCLEOTIDE SEQUENCE [LARGE SCALE GENOMIC DNA]</scope>
    <source>
        <strain evidence="2 3">RO10H11247</strain>
    </source>
</reference>
<feature type="transmembrane region" description="Helical" evidence="1">
    <location>
        <begin position="389"/>
        <end position="411"/>
    </location>
</feature>
<feature type="transmembrane region" description="Helical" evidence="1">
    <location>
        <begin position="453"/>
        <end position="472"/>
    </location>
</feature>
<organism evidence="2 3">
    <name type="scientific">Puccinia sorghi</name>
    <dbReference type="NCBI Taxonomy" id="27349"/>
    <lineage>
        <taxon>Eukaryota</taxon>
        <taxon>Fungi</taxon>
        <taxon>Dikarya</taxon>
        <taxon>Basidiomycota</taxon>
        <taxon>Pucciniomycotina</taxon>
        <taxon>Pucciniomycetes</taxon>
        <taxon>Pucciniales</taxon>
        <taxon>Pucciniaceae</taxon>
        <taxon>Puccinia</taxon>
    </lineage>
</organism>
<feature type="transmembrane region" description="Helical" evidence="1">
    <location>
        <begin position="355"/>
        <end position="377"/>
    </location>
</feature>
<dbReference type="Proteomes" id="UP000037035">
    <property type="component" value="Unassembled WGS sequence"/>
</dbReference>
<sequence length="567" mass="66103">MNSAEFWVNSGRNNYEGKGAYLNINSVTLPDNLEFIPSLCLCPSKPVLYVLCCISQVGLAHGYAFLAYSSVAMDQNNIPWLHVSRSQVSLSFTLVPVSSLLFLSALFIVKQLQSSSLGSILYPNCCYILSNESHRYIFLFDIFFFIMRFLTKVEAYNSKMLFQMATAQTQLANKLKVHNKSFPLTPSTLFNPQFNLFLFPFPFYSFIPYPFLPLEGCLARNYLKNRGFVQPKLELKDTGLLKYGNLQCNAIQQKAFKYFKVFIQSIIKVALRYFEDALDFFHYAPYFNLTPQFQEVFMLDGVIFLDTTTFNLYLTHMCAMLTLKMISKRSYQSMIPQKQVIITLFEKTYNCRMNVYILFLIILLIKFNLMCIHPLLFYFCSIEVRNNIIFLYQLVSSLYPFHILAISTPYLHHSYLHISQANIKIFLNHYTSRLDQTTQKSLKWTVFSEKIKSVLFFIFAYEFCVFVFVFGVSKYDQIHNYLINWFSKLHRFKNHGNACKEDQIPKSGIFAEKYQSEMIKFMGNILLAKIHNLKPGVFLKTRQLNDGIFGHILYPLLGGVKYDKIHH</sequence>
<keyword evidence="1" id="KW-1133">Transmembrane helix</keyword>
<keyword evidence="3" id="KW-1185">Reference proteome</keyword>
<dbReference type="AlphaFoldDB" id="A0A0L6V409"/>
<gene>
    <name evidence="2" type="ORF">VP01_2831g2</name>
</gene>
<feature type="transmembrane region" description="Helical" evidence="1">
    <location>
        <begin position="47"/>
        <end position="68"/>
    </location>
</feature>
<comment type="caution">
    <text evidence="2">The sequence shown here is derived from an EMBL/GenBank/DDBJ whole genome shotgun (WGS) entry which is preliminary data.</text>
</comment>
<accession>A0A0L6V409</accession>
<evidence type="ECO:0000313" key="2">
    <source>
        <dbReference type="EMBL" id="KNZ54855.1"/>
    </source>
</evidence>
<keyword evidence="1" id="KW-0472">Membrane</keyword>
<dbReference type="EMBL" id="LAVV01007759">
    <property type="protein sequence ID" value="KNZ54855.1"/>
    <property type="molecule type" value="Genomic_DNA"/>
</dbReference>
<dbReference type="VEuPathDB" id="FungiDB:VP01_2831g2"/>
<protein>
    <submittedName>
        <fullName evidence="2">Uncharacterized protein</fullName>
    </submittedName>
</protein>
<keyword evidence="1" id="KW-0812">Transmembrane</keyword>
<feature type="transmembrane region" description="Helical" evidence="1">
    <location>
        <begin position="88"/>
        <end position="109"/>
    </location>
</feature>